<protein>
    <submittedName>
        <fullName evidence="2">Uncharacterized protein</fullName>
    </submittedName>
</protein>
<feature type="region of interest" description="Disordered" evidence="1">
    <location>
        <begin position="1"/>
        <end position="30"/>
    </location>
</feature>
<dbReference type="Proteomes" id="UP000254291">
    <property type="component" value="Unassembled WGS sequence"/>
</dbReference>
<evidence type="ECO:0000256" key="1">
    <source>
        <dbReference type="SAM" id="MobiDB-lite"/>
    </source>
</evidence>
<dbReference type="AlphaFoldDB" id="A0A378SG42"/>
<dbReference type="RefSeq" id="WP_115326159.1">
    <property type="nucleotide sequence ID" value="NZ_JACKST010000022.1"/>
</dbReference>
<evidence type="ECO:0000313" key="2">
    <source>
        <dbReference type="EMBL" id="STZ40846.1"/>
    </source>
</evidence>
<accession>A0A378SG42</accession>
<evidence type="ECO:0000313" key="3">
    <source>
        <dbReference type="Proteomes" id="UP000254291"/>
    </source>
</evidence>
<proteinExistence type="predicted"/>
<dbReference type="EMBL" id="UGQM01000001">
    <property type="protein sequence ID" value="STZ40846.1"/>
    <property type="molecule type" value="Genomic_DNA"/>
</dbReference>
<name>A0A378SG42_9MYCO</name>
<sequence>MAFDKKRQAPLGNFLSPPQSSQRLSGEAVRKSPEETIVIEFDMAGRTYQVRMKKTLATAHGFGNYWTQMVTEETDLLTGQQIIVTWSHIGVIRLIDQPPAAQRLGQGAQRATRPS</sequence>
<gene>
    <name evidence="2" type="ORF">NCTC10742_00045</name>
</gene>
<organism evidence="2 3">
    <name type="scientific">Mycolicibacterium gilvum</name>
    <dbReference type="NCBI Taxonomy" id="1804"/>
    <lineage>
        <taxon>Bacteria</taxon>
        <taxon>Bacillati</taxon>
        <taxon>Actinomycetota</taxon>
        <taxon>Actinomycetes</taxon>
        <taxon>Mycobacteriales</taxon>
        <taxon>Mycobacteriaceae</taxon>
        <taxon>Mycolicibacterium</taxon>
    </lineage>
</organism>
<reference evidence="2 3" key="1">
    <citation type="submission" date="2018-06" db="EMBL/GenBank/DDBJ databases">
        <authorList>
            <consortium name="Pathogen Informatics"/>
            <person name="Doyle S."/>
        </authorList>
    </citation>
    <scope>NUCLEOTIDE SEQUENCE [LARGE SCALE GENOMIC DNA]</scope>
    <source>
        <strain evidence="2 3">NCTC10742</strain>
    </source>
</reference>